<dbReference type="EMBL" id="JBHTBW010000040">
    <property type="protein sequence ID" value="MFC7441872.1"/>
    <property type="molecule type" value="Genomic_DNA"/>
</dbReference>
<keyword evidence="2" id="KW-1185">Reference proteome</keyword>
<name>A0ABW2RMD7_9BACL</name>
<reference evidence="2" key="1">
    <citation type="journal article" date="2019" name="Int. J. Syst. Evol. Microbiol.">
        <title>The Global Catalogue of Microorganisms (GCM) 10K type strain sequencing project: providing services to taxonomists for standard genome sequencing and annotation.</title>
        <authorList>
            <consortium name="The Broad Institute Genomics Platform"/>
            <consortium name="The Broad Institute Genome Sequencing Center for Infectious Disease"/>
            <person name="Wu L."/>
            <person name="Ma J."/>
        </authorList>
    </citation>
    <scope>NUCLEOTIDE SEQUENCE [LARGE SCALE GENOMIC DNA]</scope>
    <source>
        <strain evidence="2">CGMCC 1.12942</strain>
    </source>
</reference>
<organism evidence="1 2">
    <name type="scientific">Laceyella putida</name>
    <dbReference type="NCBI Taxonomy" id="110101"/>
    <lineage>
        <taxon>Bacteria</taxon>
        <taxon>Bacillati</taxon>
        <taxon>Bacillota</taxon>
        <taxon>Bacilli</taxon>
        <taxon>Bacillales</taxon>
        <taxon>Thermoactinomycetaceae</taxon>
        <taxon>Laceyella</taxon>
    </lineage>
</organism>
<protein>
    <submittedName>
        <fullName evidence="1">Uncharacterized protein</fullName>
    </submittedName>
</protein>
<sequence length="89" mass="10423">MYQVETHGLEEHHHPFYVIRYAITEGEREILASVARYVHTNQGGRVQLLEPDMKKILRMPAGNKQWDEVERVVKEAGAQYVRRFTEVAD</sequence>
<gene>
    <name evidence="1" type="ORF">ACFQNG_12295</name>
</gene>
<proteinExistence type="predicted"/>
<accession>A0ABW2RMD7</accession>
<dbReference type="RefSeq" id="WP_379865372.1">
    <property type="nucleotide sequence ID" value="NZ_JBHTBW010000040.1"/>
</dbReference>
<comment type="caution">
    <text evidence="1">The sequence shown here is derived from an EMBL/GenBank/DDBJ whole genome shotgun (WGS) entry which is preliminary data.</text>
</comment>
<dbReference type="Proteomes" id="UP001596500">
    <property type="component" value="Unassembled WGS sequence"/>
</dbReference>
<evidence type="ECO:0000313" key="2">
    <source>
        <dbReference type="Proteomes" id="UP001596500"/>
    </source>
</evidence>
<evidence type="ECO:0000313" key="1">
    <source>
        <dbReference type="EMBL" id="MFC7441872.1"/>
    </source>
</evidence>